<dbReference type="EMBL" id="PPPD01000005">
    <property type="protein sequence ID" value="PNY79267.1"/>
    <property type="molecule type" value="Genomic_DNA"/>
</dbReference>
<sequence>MGKRVQVGVDVGDREGLAGQHALQEAPGGVRQALGGGLLALEEFPAPVAARLRQCQPGDVGGDQPPGLLVHGAHDGVDLVTAAGERGEGLDELLVALELGFGRHGNGGRRRGAGAGGEGRTPFRPHSARLALTAA</sequence>
<accession>A0A2K3URX4</accession>
<gene>
    <name evidence="2" type="ORF">CVO96_20360</name>
</gene>
<evidence type="ECO:0000313" key="3">
    <source>
        <dbReference type="Proteomes" id="UP000236379"/>
    </source>
</evidence>
<proteinExistence type="predicted"/>
<organism evidence="2 3">
    <name type="scientific">Deinococcus koreensis</name>
    <dbReference type="NCBI Taxonomy" id="2054903"/>
    <lineage>
        <taxon>Bacteria</taxon>
        <taxon>Thermotogati</taxon>
        <taxon>Deinococcota</taxon>
        <taxon>Deinococci</taxon>
        <taxon>Deinococcales</taxon>
        <taxon>Deinococcaceae</taxon>
        <taxon>Deinococcus</taxon>
    </lineage>
</organism>
<keyword evidence="3" id="KW-1185">Reference proteome</keyword>
<dbReference type="RefSeq" id="WP_103314306.1">
    <property type="nucleotide sequence ID" value="NZ_PPPD01000005.1"/>
</dbReference>
<protein>
    <submittedName>
        <fullName evidence="2">Uncharacterized protein</fullName>
    </submittedName>
</protein>
<reference evidence="2 3" key="1">
    <citation type="submission" date="2018-01" db="EMBL/GenBank/DDBJ databases">
        <title>Deinococcus koreensis sp. nov., a radiation-resistant bacterium isolated from river water.</title>
        <authorList>
            <person name="Choi A."/>
        </authorList>
    </citation>
    <scope>NUCLEOTIDE SEQUENCE [LARGE SCALE GENOMIC DNA]</scope>
    <source>
        <strain evidence="2 3">SJW1-2</strain>
    </source>
</reference>
<feature type="region of interest" description="Disordered" evidence="1">
    <location>
        <begin position="105"/>
        <end position="135"/>
    </location>
</feature>
<name>A0A2K3URX4_9DEIO</name>
<dbReference type="AlphaFoldDB" id="A0A2K3URX4"/>
<comment type="caution">
    <text evidence="2">The sequence shown here is derived from an EMBL/GenBank/DDBJ whole genome shotgun (WGS) entry which is preliminary data.</text>
</comment>
<evidence type="ECO:0000313" key="2">
    <source>
        <dbReference type="EMBL" id="PNY79267.1"/>
    </source>
</evidence>
<evidence type="ECO:0000256" key="1">
    <source>
        <dbReference type="SAM" id="MobiDB-lite"/>
    </source>
</evidence>
<dbReference type="Proteomes" id="UP000236379">
    <property type="component" value="Unassembled WGS sequence"/>
</dbReference>